<dbReference type="InterPro" id="IPR050796">
    <property type="entry name" value="SCF_F-box_component"/>
</dbReference>
<organism evidence="2 3">
    <name type="scientific">Heracleum sosnowskyi</name>
    <dbReference type="NCBI Taxonomy" id="360622"/>
    <lineage>
        <taxon>Eukaryota</taxon>
        <taxon>Viridiplantae</taxon>
        <taxon>Streptophyta</taxon>
        <taxon>Embryophyta</taxon>
        <taxon>Tracheophyta</taxon>
        <taxon>Spermatophyta</taxon>
        <taxon>Magnoliopsida</taxon>
        <taxon>eudicotyledons</taxon>
        <taxon>Gunneridae</taxon>
        <taxon>Pentapetalae</taxon>
        <taxon>asterids</taxon>
        <taxon>campanulids</taxon>
        <taxon>Apiales</taxon>
        <taxon>Apiaceae</taxon>
        <taxon>Apioideae</taxon>
        <taxon>apioid superclade</taxon>
        <taxon>Tordylieae</taxon>
        <taxon>Tordyliinae</taxon>
        <taxon>Heracleum</taxon>
    </lineage>
</organism>
<keyword evidence="3" id="KW-1185">Reference proteome</keyword>
<name>A0AAD8M7L8_9APIA</name>
<dbReference type="PANTHER" id="PTHR31672">
    <property type="entry name" value="BNACNNG10540D PROTEIN"/>
    <property type="match status" value="1"/>
</dbReference>
<evidence type="ECO:0000313" key="3">
    <source>
        <dbReference type="Proteomes" id="UP001237642"/>
    </source>
</evidence>
<dbReference type="Proteomes" id="UP001237642">
    <property type="component" value="Unassembled WGS sequence"/>
</dbReference>
<dbReference type="NCBIfam" id="TIGR01640">
    <property type="entry name" value="F_box_assoc_1"/>
    <property type="match status" value="1"/>
</dbReference>
<comment type="caution">
    <text evidence="2">The sequence shown here is derived from an EMBL/GenBank/DDBJ whole genome shotgun (WGS) entry which is preliminary data.</text>
</comment>
<reference evidence="2" key="1">
    <citation type="submission" date="2023-02" db="EMBL/GenBank/DDBJ databases">
        <title>Genome of toxic invasive species Heracleum sosnowskyi carries increased number of genes despite the absence of recent whole-genome duplications.</title>
        <authorList>
            <person name="Schelkunov M."/>
            <person name="Shtratnikova V."/>
            <person name="Makarenko M."/>
            <person name="Klepikova A."/>
            <person name="Omelchenko D."/>
            <person name="Novikova G."/>
            <person name="Obukhova E."/>
            <person name="Bogdanov V."/>
            <person name="Penin A."/>
            <person name="Logacheva M."/>
        </authorList>
    </citation>
    <scope>NUCLEOTIDE SEQUENCE</scope>
    <source>
        <strain evidence="2">Hsosn_3</strain>
        <tissue evidence="2">Leaf</tissue>
    </source>
</reference>
<dbReference type="Pfam" id="PF07734">
    <property type="entry name" value="FBA_1"/>
    <property type="match status" value="1"/>
</dbReference>
<dbReference type="InterPro" id="IPR017451">
    <property type="entry name" value="F-box-assoc_interact_dom"/>
</dbReference>
<dbReference type="AlphaFoldDB" id="A0AAD8M7L8"/>
<sequence>MLHLNKPVHPYRESRHLLLSFENSKNDIIASPSPLITNPPIPNVGMYDRVRAVGSCNGLVCISVSYNHCGTKDDLLFLLWNPAIGQSRFLPKPKCSTVSPSVIFEFGYVPETNDYVIVKLDKEERLRFEVYKSSLDSWRVIDSAVVENHITLKRDESSVFVNGCFHWRSLNYARDRIISYELVSEKVGLIKALDNGVAGSECWKLTVVEDSLAMLFYNYIMFELWIMVDYNVHDSWDLRFRIVDDGNRLLYPLGCLRNGLIMITYEEDYVGVYLHDLITEQKTEISKVPHGWRINGFSSYSETLLPLC</sequence>
<dbReference type="EMBL" id="JAUIZM010000010">
    <property type="protein sequence ID" value="KAK1362659.1"/>
    <property type="molecule type" value="Genomic_DNA"/>
</dbReference>
<protein>
    <recommendedName>
        <fullName evidence="1">F-box associated beta-propeller type 1 domain-containing protein</fullName>
    </recommendedName>
</protein>
<dbReference type="PANTHER" id="PTHR31672:SF13">
    <property type="entry name" value="F-BOX PROTEIN CPR30-LIKE"/>
    <property type="match status" value="1"/>
</dbReference>
<dbReference type="InterPro" id="IPR006527">
    <property type="entry name" value="F-box-assoc_dom_typ1"/>
</dbReference>
<evidence type="ECO:0000313" key="2">
    <source>
        <dbReference type="EMBL" id="KAK1362659.1"/>
    </source>
</evidence>
<proteinExistence type="predicted"/>
<reference evidence="2" key="2">
    <citation type="submission" date="2023-05" db="EMBL/GenBank/DDBJ databases">
        <authorList>
            <person name="Schelkunov M.I."/>
        </authorList>
    </citation>
    <scope>NUCLEOTIDE SEQUENCE</scope>
    <source>
        <strain evidence="2">Hsosn_3</strain>
        <tissue evidence="2">Leaf</tissue>
    </source>
</reference>
<accession>A0AAD8M7L8</accession>
<feature type="domain" description="F-box associated beta-propeller type 1" evidence="1">
    <location>
        <begin position="48"/>
        <end position="241"/>
    </location>
</feature>
<gene>
    <name evidence="2" type="ORF">POM88_047133</name>
</gene>
<evidence type="ECO:0000259" key="1">
    <source>
        <dbReference type="Pfam" id="PF07734"/>
    </source>
</evidence>